<dbReference type="PROSITE" id="PS50885">
    <property type="entry name" value="HAMP"/>
    <property type="match status" value="1"/>
</dbReference>
<evidence type="ECO:0000259" key="10">
    <source>
        <dbReference type="PROSITE" id="PS50192"/>
    </source>
</evidence>
<keyword evidence="13" id="KW-1185">Reference proteome</keyword>
<dbReference type="GO" id="GO:0007165">
    <property type="term" value="P:signal transduction"/>
    <property type="evidence" value="ECO:0007669"/>
    <property type="project" value="UniProtKB-KW"/>
</dbReference>
<evidence type="ECO:0000256" key="3">
    <source>
        <dbReference type="ARBA" id="ARBA00023224"/>
    </source>
</evidence>
<dbReference type="PROSITE" id="PS50111">
    <property type="entry name" value="CHEMOTAXIS_TRANSDUC_2"/>
    <property type="match status" value="1"/>
</dbReference>
<dbReference type="AlphaFoldDB" id="A0A0M7A6V7"/>
<evidence type="ECO:0000259" key="11">
    <source>
        <dbReference type="PROSITE" id="PS50885"/>
    </source>
</evidence>
<accession>A0A0M7A6V7</accession>
<dbReference type="PANTHER" id="PTHR32089:SF112">
    <property type="entry name" value="LYSOZYME-LIKE PROTEIN-RELATED"/>
    <property type="match status" value="1"/>
</dbReference>
<dbReference type="Proteomes" id="UP000053235">
    <property type="component" value="Unassembled WGS sequence"/>
</dbReference>
<dbReference type="InterPro" id="IPR003660">
    <property type="entry name" value="HAMP_dom"/>
</dbReference>
<evidence type="ECO:0000256" key="4">
    <source>
        <dbReference type="ARBA" id="ARBA00029447"/>
    </source>
</evidence>
<dbReference type="RefSeq" id="WP_040451535.1">
    <property type="nucleotide sequence ID" value="NZ_CXWD01000008.1"/>
</dbReference>
<evidence type="ECO:0000256" key="7">
    <source>
        <dbReference type="SAM" id="MobiDB-lite"/>
    </source>
</evidence>
<keyword evidence="3 5" id="KW-0807">Transducer</keyword>
<feature type="transmembrane region" description="Helical" evidence="8">
    <location>
        <begin position="195"/>
        <end position="214"/>
    </location>
</feature>
<dbReference type="SMART" id="SM00304">
    <property type="entry name" value="HAMP"/>
    <property type="match status" value="1"/>
</dbReference>
<evidence type="ECO:0000256" key="5">
    <source>
        <dbReference type="PROSITE-ProRule" id="PRU00284"/>
    </source>
</evidence>
<keyword evidence="2" id="KW-1003">Cell membrane</keyword>
<gene>
    <name evidence="12" type="primary">mcp4_8</name>
    <name evidence="12" type="ORF">LAX5112_02305</name>
</gene>
<evidence type="ECO:0000313" key="13">
    <source>
        <dbReference type="Proteomes" id="UP000053235"/>
    </source>
</evidence>
<dbReference type="InterPro" id="IPR024478">
    <property type="entry name" value="HlyB_4HB_MCP"/>
</dbReference>
<feature type="domain" description="HAMP" evidence="11">
    <location>
        <begin position="216"/>
        <end position="269"/>
    </location>
</feature>
<keyword evidence="8" id="KW-0812">Transmembrane</keyword>
<dbReference type="SUPFAM" id="SSF58104">
    <property type="entry name" value="Methyl-accepting chemotaxis protein (MCP) signaling domain"/>
    <property type="match status" value="1"/>
</dbReference>
<evidence type="ECO:0000256" key="2">
    <source>
        <dbReference type="ARBA" id="ARBA00022519"/>
    </source>
</evidence>
<name>A0A0M7A6V7_9HYPH</name>
<dbReference type="Gene3D" id="1.10.287.950">
    <property type="entry name" value="Methyl-accepting chemotaxis protein"/>
    <property type="match status" value="1"/>
</dbReference>
<keyword evidence="8" id="KW-0472">Membrane</keyword>
<dbReference type="Pfam" id="PF00672">
    <property type="entry name" value="HAMP"/>
    <property type="match status" value="1"/>
</dbReference>
<keyword evidence="8" id="KW-1133">Transmembrane helix</keyword>
<dbReference type="STRING" id="388408.LAX5112_02305"/>
<dbReference type="GO" id="GO:0005886">
    <property type="term" value="C:plasma membrane"/>
    <property type="evidence" value="ECO:0007669"/>
    <property type="project" value="UniProtKB-SubCell"/>
</dbReference>
<evidence type="ECO:0000256" key="1">
    <source>
        <dbReference type="ARBA" id="ARBA00004429"/>
    </source>
</evidence>
<feature type="compositionally biased region" description="Polar residues" evidence="7">
    <location>
        <begin position="311"/>
        <end position="348"/>
    </location>
</feature>
<evidence type="ECO:0000256" key="8">
    <source>
        <dbReference type="SAM" id="Phobius"/>
    </source>
</evidence>
<dbReference type="Gene3D" id="6.10.340.10">
    <property type="match status" value="1"/>
</dbReference>
<sequence length="566" mass="59872">MNWFANLALAKKMFVTPVILLVGLGIVSVISFMAIDQQRAAVENLSHVQIKAFADMNRVKENLSSAQLSLYDLMTTAQNESDMDKINSKFEQSTAQLKAIVTDFEALDLSKLNNADLAELQEGAIKHAKEYSESALGTADMATLDVATASIFMNDATQLHAELVGDVDKLKTVVDGLRVEATDATLNGAQEAMQLFLLTVTLVALVGLVANWFISRMISRPIVQIIGSMTALADGNSDVDVPATDRRDEIGQMSRALAVFRENALEVEQLELEKVERERVAAEEKRAAMNALADQFETALMGIVDTVTDSSSRMQSTAQSMSSVAEQTQQQANTVASSAENASQNVQTAASAAEEMSASIGEINRQVAESAEISNQANAEAERSNDSVRGLADAASKIGEVIELISGIAEQTNLLALNATIEAARAGEAGKGFAVVASEVKNLATQTAKATEEIGSQISGMQSATGEAVEAIQSISQTIGRIKDISDTISGAVSEQGIATREIADSTQQAASGTAEVGHTINDVAQAASDTGNAAKEVLDVAVDLSEHAKNLRSQVEDFLGQVRAA</sequence>
<dbReference type="PROSITE" id="PS50192">
    <property type="entry name" value="T_SNARE"/>
    <property type="match status" value="1"/>
</dbReference>
<dbReference type="CDD" id="cd06225">
    <property type="entry name" value="HAMP"/>
    <property type="match status" value="1"/>
</dbReference>
<feature type="coiled-coil region" evidence="6">
    <location>
        <begin position="265"/>
        <end position="292"/>
    </location>
</feature>
<comment type="subcellular location">
    <subcellularLocation>
        <location evidence="1">Cell inner membrane</location>
        <topology evidence="1">Multi-pass membrane protein</topology>
    </subcellularLocation>
</comment>
<dbReference type="OrthoDB" id="369026at2"/>
<evidence type="ECO:0000313" key="12">
    <source>
        <dbReference type="EMBL" id="CTQ69970.1"/>
    </source>
</evidence>
<protein>
    <submittedName>
        <fullName evidence="12">Methyl-accepting chemotaxis protein 4</fullName>
    </submittedName>
</protein>
<dbReference type="PANTHER" id="PTHR32089">
    <property type="entry name" value="METHYL-ACCEPTING CHEMOTAXIS PROTEIN MCPB"/>
    <property type="match status" value="1"/>
</dbReference>
<dbReference type="SMART" id="SM00283">
    <property type="entry name" value="MA"/>
    <property type="match status" value="1"/>
</dbReference>
<feature type="transmembrane region" description="Helical" evidence="8">
    <location>
        <begin position="14"/>
        <end position="35"/>
    </location>
</feature>
<dbReference type="EMBL" id="CXWD01000008">
    <property type="protein sequence ID" value="CTQ69970.1"/>
    <property type="molecule type" value="Genomic_DNA"/>
</dbReference>
<keyword evidence="2" id="KW-0997">Cell inner membrane</keyword>
<comment type="similarity">
    <text evidence="4">Belongs to the methyl-accepting chemotaxis (MCP) protein family.</text>
</comment>
<feature type="domain" description="T-SNARE coiled-coil homology" evidence="10">
    <location>
        <begin position="462"/>
        <end position="524"/>
    </location>
</feature>
<evidence type="ECO:0000259" key="9">
    <source>
        <dbReference type="PROSITE" id="PS50111"/>
    </source>
</evidence>
<feature type="domain" description="Methyl-accepting transducer" evidence="9">
    <location>
        <begin position="292"/>
        <end position="539"/>
    </location>
</feature>
<proteinExistence type="inferred from homology"/>
<organism evidence="12 13">
    <name type="scientific">Roseibium alexandrii</name>
    <dbReference type="NCBI Taxonomy" id="388408"/>
    <lineage>
        <taxon>Bacteria</taxon>
        <taxon>Pseudomonadati</taxon>
        <taxon>Pseudomonadota</taxon>
        <taxon>Alphaproteobacteria</taxon>
        <taxon>Hyphomicrobiales</taxon>
        <taxon>Stappiaceae</taxon>
        <taxon>Roseibium</taxon>
    </lineage>
</organism>
<dbReference type="Pfam" id="PF12729">
    <property type="entry name" value="4HB_MCP_1"/>
    <property type="match status" value="1"/>
</dbReference>
<feature type="region of interest" description="Disordered" evidence="7">
    <location>
        <begin position="311"/>
        <end position="350"/>
    </location>
</feature>
<keyword evidence="6" id="KW-0175">Coiled coil</keyword>
<dbReference type="Pfam" id="PF00015">
    <property type="entry name" value="MCPsignal"/>
    <property type="match status" value="1"/>
</dbReference>
<dbReference type="InterPro" id="IPR004089">
    <property type="entry name" value="MCPsignal_dom"/>
</dbReference>
<evidence type="ECO:0000256" key="6">
    <source>
        <dbReference type="SAM" id="Coils"/>
    </source>
</evidence>
<dbReference type="InterPro" id="IPR000727">
    <property type="entry name" value="T_SNARE_dom"/>
</dbReference>
<reference evidence="13" key="1">
    <citation type="submission" date="2015-07" db="EMBL/GenBank/DDBJ databases">
        <authorList>
            <person name="Rodrigo-Torres Lidia"/>
            <person name="Arahal R.David."/>
        </authorList>
    </citation>
    <scope>NUCLEOTIDE SEQUENCE [LARGE SCALE GENOMIC DNA]</scope>
    <source>
        <strain evidence="13">CECT 5112</strain>
    </source>
</reference>